<protein>
    <submittedName>
        <fullName evidence="1">Uncharacterized protein</fullName>
    </submittedName>
</protein>
<keyword evidence="2" id="KW-1185">Reference proteome</keyword>
<gene>
    <name evidence="1" type="ORF">CDD80_7565</name>
</gene>
<dbReference type="EMBL" id="NJES01000098">
    <property type="protein sequence ID" value="PHH77942.1"/>
    <property type="molecule type" value="Genomic_DNA"/>
</dbReference>
<dbReference type="AlphaFoldDB" id="A0A2C5ZDZ8"/>
<dbReference type="InterPro" id="IPR036822">
    <property type="entry name" value="CutC-like_dom_sf"/>
</dbReference>
<dbReference type="Gene3D" id="3.20.20.380">
    <property type="entry name" value="Copper homeostasis (CutC) domain"/>
    <property type="match status" value="1"/>
</dbReference>
<reference evidence="1 2" key="1">
    <citation type="submission" date="2017-06" db="EMBL/GenBank/DDBJ databases">
        <title>Ant-infecting Ophiocordyceps genomes reveal a high diversity of potential behavioral manipulation genes and a possible major role for enterotoxins.</title>
        <authorList>
            <person name="De Bekker C."/>
            <person name="Evans H.C."/>
            <person name="Brachmann A."/>
            <person name="Hughes D.P."/>
        </authorList>
    </citation>
    <scope>NUCLEOTIDE SEQUENCE [LARGE SCALE GENOMIC DNA]</scope>
    <source>
        <strain evidence="1 2">Map16</strain>
    </source>
</reference>
<dbReference type="OrthoDB" id="7392499at2759"/>
<dbReference type="SUPFAM" id="SSF110395">
    <property type="entry name" value="CutC-like"/>
    <property type="match status" value="1"/>
</dbReference>
<evidence type="ECO:0000313" key="2">
    <source>
        <dbReference type="Proteomes" id="UP000226431"/>
    </source>
</evidence>
<dbReference type="Proteomes" id="UP000226431">
    <property type="component" value="Unassembled WGS sequence"/>
</dbReference>
<dbReference type="Pfam" id="PF03932">
    <property type="entry name" value="CutC"/>
    <property type="match status" value="1"/>
</dbReference>
<name>A0A2C5ZDZ8_9HYPO</name>
<accession>A0A2C5ZDZ8</accession>
<sequence>MGSDGGLELGWIWERTDHEYDWDSDDEDKDNLRIDEHVCKMLLNGTKPSPCVFHRAFDSIAVACRSPEGAELVLRLGFEGVLTAGGHGGTCCKQDNFYEIDHICHRHAFALT</sequence>
<comment type="caution">
    <text evidence="1">The sequence shown here is derived from an EMBL/GenBank/DDBJ whole genome shotgun (WGS) entry which is preliminary data.</text>
</comment>
<evidence type="ECO:0000313" key="1">
    <source>
        <dbReference type="EMBL" id="PHH77942.1"/>
    </source>
</evidence>
<dbReference type="InterPro" id="IPR005627">
    <property type="entry name" value="CutC-like"/>
</dbReference>
<proteinExistence type="predicted"/>
<organism evidence="1 2">
    <name type="scientific">Ophiocordyceps camponoti-rufipedis</name>
    <dbReference type="NCBI Taxonomy" id="2004952"/>
    <lineage>
        <taxon>Eukaryota</taxon>
        <taxon>Fungi</taxon>
        <taxon>Dikarya</taxon>
        <taxon>Ascomycota</taxon>
        <taxon>Pezizomycotina</taxon>
        <taxon>Sordariomycetes</taxon>
        <taxon>Hypocreomycetidae</taxon>
        <taxon>Hypocreales</taxon>
        <taxon>Ophiocordycipitaceae</taxon>
        <taxon>Ophiocordyceps</taxon>
    </lineage>
</organism>
<dbReference type="STRING" id="2004952.A0A2C5ZDZ8"/>